<evidence type="ECO:0008006" key="7">
    <source>
        <dbReference type="Google" id="ProtNLM"/>
    </source>
</evidence>
<evidence type="ECO:0000256" key="1">
    <source>
        <dbReference type="ARBA" id="ARBA00004255"/>
    </source>
</evidence>
<dbReference type="InterPro" id="IPR008628">
    <property type="entry name" value="GPP34-like"/>
</dbReference>
<evidence type="ECO:0000313" key="6">
    <source>
        <dbReference type="Proteomes" id="UP001499924"/>
    </source>
</evidence>
<evidence type="ECO:0000256" key="2">
    <source>
        <dbReference type="ARBA" id="ARBA00023034"/>
    </source>
</evidence>
<name>A0ABP6NZT3_9ACTN</name>
<gene>
    <name evidence="5" type="ORF">GCM10010531_13680</name>
</gene>
<dbReference type="Gene3D" id="1.10.3630.10">
    <property type="entry name" value="yeast vps74-n-term truncation variant domain like"/>
    <property type="match status" value="1"/>
</dbReference>
<dbReference type="PANTHER" id="PTHR12704">
    <property type="entry name" value="TRANS-GOLGI PROTEIN GMX33"/>
    <property type="match status" value="1"/>
</dbReference>
<dbReference type="PANTHER" id="PTHR12704:SF2">
    <property type="entry name" value="GOLGI PHOSPHOPROTEIN 3 HOMOLOG SAURON"/>
    <property type="match status" value="1"/>
</dbReference>
<dbReference type="Pfam" id="PF05719">
    <property type="entry name" value="GPP34"/>
    <property type="match status" value="1"/>
</dbReference>
<protein>
    <recommendedName>
        <fullName evidence="7">Golgi phosphoprotein 3 (GPP34)</fullName>
    </recommendedName>
</protein>
<reference evidence="6" key="1">
    <citation type="journal article" date="2019" name="Int. J. Syst. Evol. Microbiol.">
        <title>The Global Catalogue of Microorganisms (GCM) 10K type strain sequencing project: providing services to taxonomists for standard genome sequencing and annotation.</title>
        <authorList>
            <consortium name="The Broad Institute Genomics Platform"/>
            <consortium name="The Broad Institute Genome Sequencing Center for Infectious Disease"/>
            <person name="Wu L."/>
            <person name="Ma J."/>
        </authorList>
    </citation>
    <scope>NUCLEOTIDE SEQUENCE [LARGE SCALE GENOMIC DNA]</scope>
    <source>
        <strain evidence="6">JCM 15614</strain>
    </source>
</reference>
<keyword evidence="3" id="KW-0446">Lipid-binding</keyword>
<evidence type="ECO:0000313" key="5">
    <source>
        <dbReference type="EMBL" id="GAA3162992.1"/>
    </source>
</evidence>
<keyword evidence="6" id="KW-1185">Reference proteome</keyword>
<comment type="subcellular location">
    <subcellularLocation>
        <location evidence="1">Golgi apparatus membrane</location>
        <topology evidence="1">Peripheral membrane protein</topology>
        <orientation evidence="1">Cytoplasmic side</orientation>
    </subcellularLocation>
</comment>
<sequence length="228" mass="23600">MLLAEDLLLLLTDDDTGKPTASGDEVDLALGGALLIELALAGHVDVAGPDEALRQGRLLVRNPGPTGDGLLDEALATVGQKEGSKPQSVVTALGKRIRGRLYERLTEGGVLHAEEGRVLGIFPSHRWPAADAAHETSIRAELETALRNGTTSDPRTGALISLLYALRAAHRAVDPEAVGLSKRELNGRAKGIAEGNWAAKSVRGAIDSMHAVVIAATSSATFPGGSGG</sequence>
<evidence type="ECO:0000256" key="4">
    <source>
        <dbReference type="ARBA" id="ARBA00023136"/>
    </source>
</evidence>
<keyword evidence="2" id="KW-0333">Golgi apparatus</keyword>
<dbReference type="InterPro" id="IPR038261">
    <property type="entry name" value="GPP34-like_sf"/>
</dbReference>
<dbReference type="RefSeq" id="WP_344687955.1">
    <property type="nucleotide sequence ID" value="NZ_BAAAVV010000002.1"/>
</dbReference>
<organism evidence="5 6">
    <name type="scientific">Blastococcus jejuensis</name>
    <dbReference type="NCBI Taxonomy" id="351224"/>
    <lineage>
        <taxon>Bacteria</taxon>
        <taxon>Bacillati</taxon>
        <taxon>Actinomycetota</taxon>
        <taxon>Actinomycetes</taxon>
        <taxon>Geodermatophilales</taxon>
        <taxon>Geodermatophilaceae</taxon>
        <taxon>Blastococcus</taxon>
    </lineage>
</organism>
<keyword evidence="4" id="KW-0472">Membrane</keyword>
<comment type="caution">
    <text evidence="5">The sequence shown here is derived from an EMBL/GenBank/DDBJ whole genome shotgun (WGS) entry which is preliminary data.</text>
</comment>
<proteinExistence type="predicted"/>
<evidence type="ECO:0000256" key="3">
    <source>
        <dbReference type="ARBA" id="ARBA00023121"/>
    </source>
</evidence>
<accession>A0ABP6NZT3</accession>
<dbReference type="Proteomes" id="UP001499924">
    <property type="component" value="Unassembled WGS sequence"/>
</dbReference>
<dbReference type="EMBL" id="BAAAVV010000002">
    <property type="protein sequence ID" value="GAA3162992.1"/>
    <property type="molecule type" value="Genomic_DNA"/>
</dbReference>